<proteinExistence type="predicted"/>
<comment type="caution">
    <text evidence="2">The sequence shown here is derived from an EMBL/GenBank/DDBJ whole genome shotgun (WGS) entry which is preliminary data.</text>
</comment>
<reference evidence="2 3" key="1">
    <citation type="submission" date="2019-05" db="EMBL/GenBank/DDBJ databases">
        <title>Another draft genome of Portunus trituberculatus and its Hox gene families provides insights of decapod evolution.</title>
        <authorList>
            <person name="Jeong J.-H."/>
            <person name="Song I."/>
            <person name="Kim S."/>
            <person name="Choi T."/>
            <person name="Kim D."/>
            <person name="Ryu S."/>
            <person name="Kim W."/>
        </authorList>
    </citation>
    <scope>NUCLEOTIDE SEQUENCE [LARGE SCALE GENOMIC DNA]</scope>
    <source>
        <tissue evidence="2">Muscle</tissue>
    </source>
</reference>
<organism evidence="2 3">
    <name type="scientific">Portunus trituberculatus</name>
    <name type="common">Swimming crab</name>
    <name type="synonym">Neptunus trituberculatus</name>
    <dbReference type="NCBI Taxonomy" id="210409"/>
    <lineage>
        <taxon>Eukaryota</taxon>
        <taxon>Metazoa</taxon>
        <taxon>Ecdysozoa</taxon>
        <taxon>Arthropoda</taxon>
        <taxon>Crustacea</taxon>
        <taxon>Multicrustacea</taxon>
        <taxon>Malacostraca</taxon>
        <taxon>Eumalacostraca</taxon>
        <taxon>Eucarida</taxon>
        <taxon>Decapoda</taxon>
        <taxon>Pleocyemata</taxon>
        <taxon>Brachyura</taxon>
        <taxon>Eubrachyura</taxon>
        <taxon>Portunoidea</taxon>
        <taxon>Portunidae</taxon>
        <taxon>Portuninae</taxon>
        <taxon>Portunus</taxon>
    </lineage>
</organism>
<feature type="region of interest" description="Disordered" evidence="1">
    <location>
        <begin position="1"/>
        <end position="25"/>
    </location>
</feature>
<protein>
    <submittedName>
        <fullName evidence="2">Uncharacterized protein</fullName>
    </submittedName>
</protein>
<accession>A0A5B7J6S9</accession>
<evidence type="ECO:0000256" key="1">
    <source>
        <dbReference type="SAM" id="MobiDB-lite"/>
    </source>
</evidence>
<gene>
    <name evidence="2" type="ORF">E2C01_087519</name>
</gene>
<dbReference type="Proteomes" id="UP000324222">
    <property type="component" value="Unassembled WGS sequence"/>
</dbReference>
<feature type="compositionally biased region" description="Low complexity" evidence="1">
    <location>
        <begin position="1"/>
        <end position="16"/>
    </location>
</feature>
<evidence type="ECO:0000313" key="2">
    <source>
        <dbReference type="EMBL" id="MPC92430.1"/>
    </source>
</evidence>
<evidence type="ECO:0000313" key="3">
    <source>
        <dbReference type="Proteomes" id="UP000324222"/>
    </source>
</evidence>
<keyword evidence="3" id="KW-1185">Reference proteome</keyword>
<dbReference type="AlphaFoldDB" id="A0A5B7J6S9"/>
<sequence length="126" mass="13469">MAGQSPPGQPAAPGEARLCSRGLPSTLQKRPTAERILLWQKQKGVSPAPPPQALGGRLSPASLIVPPSAPRHTLLRAFNYSDPERLPVNYLPLCAVPRRVTMPGRLACGVGLEAMVWCGGEVLVMW</sequence>
<name>A0A5B7J6S9_PORTR</name>
<dbReference type="EMBL" id="VSRR010091272">
    <property type="protein sequence ID" value="MPC92430.1"/>
    <property type="molecule type" value="Genomic_DNA"/>
</dbReference>